<accession>A0ABR7SY56</accession>
<evidence type="ECO:0000313" key="2">
    <source>
        <dbReference type="Proteomes" id="UP000642284"/>
    </source>
</evidence>
<dbReference type="Proteomes" id="UP000642284">
    <property type="component" value="Unassembled WGS sequence"/>
</dbReference>
<keyword evidence="2" id="KW-1185">Reference proteome</keyword>
<name>A0ABR7SY56_9ACTN</name>
<evidence type="ECO:0000313" key="1">
    <source>
        <dbReference type="EMBL" id="MBC9719486.1"/>
    </source>
</evidence>
<proteinExistence type="predicted"/>
<gene>
    <name evidence="1" type="ORF">H9Y04_43970</name>
</gene>
<dbReference type="EMBL" id="JACTVJ010000044">
    <property type="protein sequence ID" value="MBC9719486.1"/>
    <property type="molecule type" value="Genomic_DNA"/>
</dbReference>
<comment type="caution">
    <text evidence="1">The sequence shown here is derived from an EMBL/GenBank/DDBJ whole genome shotgun (WGS) entry which is preliminary data.</text>
</comment>
<reference evidence="1 2" key="1">
    <citation type="submission" date="2020-08" db="EMBL/GenBank/DDBJ databases">
        <title>Genemic of Streptomyces polyaspartic.</title>
        <authorList>
            <person name="Liu W."/>
        </authorList>
    </citation>
    <scope>NUCLEOTIDE SEQUENCE [LARGE SCALE GENOMIC DNA]</scope>
    <source>
        <strain evidence="1 2">TRM66268-LWL</strain>
    </source>
</reference>
<protein>
    <submittedName>
        <fullName evidence="1">Uncharacterized protein</fullName>
    </submittedName>
</protein>
<organism evidence="1 2">
    <name type="scientific">Streptomyces polyasparticus</name>
    <dbReference type="NCBI Taxonomy" id="2767826"/>
    <lineage>
        <taxon>Bacteria</taxon>
        <taxon>Bacillati</taxon>
        <taxon>Actinomycetota</taxon>
        <taxon>Actinomycetes</taxon>
        <taxon>Kitasatosporales</taxon>
        <taxon>Streptomycetaceae</taxon>
        <taxon>Streptomyces</taxon>
    </lineage>
</organism>
<dbReference type="RefSeq" id="WP_187819890.1">
    <property type="nucleotide sequence ID" value="NZ_JACTVJ010000044.1"/>
</dbReference>
<sequence length="126" mass="14024">MKEDAEHGARELTRLLLQGHFDLRARREEAELAALDTDDWARLAAVRPRLEKGHRRQLATVVEPATVTRCALRALGLANCCPTNQVLGLPRERHSLGLRRLVVLEAANVVHLGAAQWASTAPRARR</sequence>